<sequence>MAFYAHALYKLKYNVNAIETTTKNKTKKLKSLKPNNPAPP</sequence>
<proteinExistence type="predicted"/>
<name>A0ABM8BJP2_9CREN</name>
<keyword evidence="2" id="KW-1185">Reference proteome</keyword>
<protein>
    <submittedName>
        <fullName evidence="1">Uncharacterized protein</fullName>
    </submittedName>
</protein>
<reference evidence="2" key="1">
    <citation type="submission" date="2022-09" db="EMBL/GenBank/DDBJ databases">
        <title>Complete genome sequence of Vulcanisaeta souniana.</title>
        <authorList>
            <person name="Kato S."/>
            <person name="Itoh T."/>
            <person name="Ohkuma M."/>
        </authorList>
    </citation>
    <scope>NUCLEOTIDE SEQUENCE [LARGE SCALE GENOMIC DNA]</scope>
    <source>
        <strain evidence="2">JCM 11219</strain>
    </source>
</reference>
<evidence type="ECO:0000313" key="1">
    <source>
        <dbReference type="EMBL" id="BDR91152.1"/>
    </source>
</evidence>
<accession>A0ABM8BJP2</accession>
<evidence type="ECO:0000313" key="2">
    <source>
        <dbReference type="Proteomes" id="UP001060771"/>
    </source>
</evidence>
<gene>
    <name evidence="1" type="ORF">Vsou_02450</name>
</gene>
<organism evidence="1 2">
    <name type="scientific">Vulcanisaeta souniana JCM 11219</name>
    <dbReference type="NCBI Taxonomy" id="1293586"/>
    <lineage>
        <taxon>Archaea</taxon>
        <taxon>Thermoproteota</taxon>
        <taxon>Thermoprotei</taxon>
        <taxon>Thermoproteales</taxon>
        <taxon>Thermoproteaceae</taxon>
        <taxon>Vulcanisaeta</taxon>
    </lineage>
</organism>
<dbReference type="EMBL" id="AP026830">
    <property type="protein sequence ID" value="BDR91152.1"/>
    <property type="molecule type" value="Genomic_DNA"/>
</dbReference>
<dbReference type="Proteomes" id="UP001060771">
    <property type="component" value="Chromosome"/>
</dbReference>